<feature type="transmembrane region" description="Helical" evidence="6">
    <location>
        <begin position="23"/>
        <end position="47"/>
    </location>
</feature>
<accession>A0A023F9R1</accession>
<feature type="transmembrane region" description="Helical" evidence="6">
    <location>
        <begin position="151"/>
        <end position="170"/>
    </location>
</feature>
<reference evidence="8" key="1">
    <citation type="journal article" date="2014" name="PLoS Negl. Trop. Dis.">
        <title>An updated insight into the Sialotranscriptome of Triatoma infestans: developmental stage and geographic variations.</title>
        <authorList>
            <person name="Schwarz A."/>
            <person name="Medrano-Mercado N."/>
            <person name="Schaub G.A."/>
            <person name="Struchiner C.J."/>
            <person name="Bargues M.D."/>
            <person name="Levy M.Z."/>
            <person name="Ribeiro J.M."/>
        </authorList>
    </citation>
    <scope>NUCLEOTIDE SEQUENCE</scope>
    <source>
        <strain evidence="8">Chile</strain>
        <tissue evidence="8">Salivary glands</tissue>
    </source>
</reference>
<feature type="transmembrane region" description="Helical" evidence="6">
    <location>
        <begin position="124"/>
        <end position="144"/>
    </location>
</feature>
<name>A0A023F9R1_TRIIF</name>
<evidence type="ECO:0000256" key="5">
    <source>
        <dbReference type="SAM" id="MobiDB-lite"/>
    </source>
</evidence>
<feature type="transmembrane region" description="Helical" evidence="6">
    <location>
        <begin position="310"/>
        <end position="329"/>
    </location>
</feature>
<feature type="transmembrane region" description="Helical" evidence="6">
    <location>
        <begin position="220"/>
        <end position="241"/>
    </location>
</feature>
<evidence type="ECO:0000313" key="8">
    <source>
        <dbReference type="EMBL" id="JAC17663.1"/>
    </source>
</evidence>
<evidence type="ECO:0000256" key="4">
    <source>
        <dbReference type="ARBA" id="ARBA00023136"/>
    </source>
</evidence>
<dbReference type="Pfam" id="PF03151">
    <property type="entry name" value="TPT"/>
    <property type="match status" value="1"/>
</dbReference>
<sequence length="395" mass="44797">MARVVLNDAGGNKTFLQISNKGYLWTLINASGIILLYFPLSIGLTFYQRWFLQKFHYPLLVVMIHLMTKFFIAAIFRCLWQCWYRRQRIKLDWPNTIRKIAPMGFVSGLDIAFSNWGLEFITVSLYTMTKSTSIIFILFFALLFKLEEKSWSLIFIVAMISGGLIMFTYKATQFDLMGFLLVLFASFSSGIRWTLAQFVMQRAEMGLSNPLDMLYHVQPWMFISILPFMIAFEAGVAIHGWHMLTFPEDMPLLWFTILYITVGGVIALAMELSEYLVISRMSSLTLSVASIFKEVCTLILAFEWNGDRMSGLNFVGLLCCLGGIVCHVVHKTTKTAKINAGQAEIAASLNKPLLDEASARFLADVTTSTDEEDDDHGGENSSTEVLFSVLHSRDR</sequence>
<feature type="transmembrane region" description="Helical" evidence="6">
    <location>
        <begin position="59"/>
        <end position="80"/>
    </location>
</feature>
<feature type="transmembrane region" description="Helical" evidence="6">
    <location>
        <begin position="176"/>
        <end position="199"/>
    </location>
</feature>
<dbReference type="EMBL" id="GBBI01001049">
    <property type="protein sequence ID" value="JAC17663.1"/>
    <property type="molecule type" value="mRNA"/>
</dbReference>
<comment type="subcellular location">
    <subcellularLocation>
        <location evidence="1">Membrane</location>
        <topology evidence="1">Multi-pass membrane protein</topology>
    </subcellularLocation>
</comment>
<feature type="transmembrane region" description="Helical" evidence="6">
    <location>
        <begin position="284"/>
        <end position="304"/>
    </location>
</feature>
<organism evidence="8">
    <name type="scientific">Triatoma infestans</name>
    <name type="common">Assassin bug</name>
    <dbReference type="NCBI Taxonomy" id="30076"/>
    <lineage>
        <taxon>Eukaryota</taxon>
        <taxon>Metazoa</taxon>
        <taxon>Ecdysozoa</taxon>
        <taxon>Arthropoda</taxon>
        <taxon>Hexapoda</taxon>
        <taxon>Insecta</taxon>
        <taxon>Pterygota</taxon>
        <taxon>Neoptera</taxon>
        <taxon>Paraneoptera</taxon>
        <taxon>Hemiptera</taxon>
        <taxon>Heteroptera</taxon>
        <taxon>Panheteroptera</taxon>
        <taxon>Cimicomorpha</taxon>
        <taxon>Reduviidae</taxon>
        <taxon>Triatominae</taxon>
        <taxon>Triatoma</taxon>
    </lineage>
</organism>
<feature type="transmembrane region" description="Helical" evidence="6">
    <location>
        <begin position="100"/>
        <end position="118"/>
    </location>
</feature>
<keyword evidence="2 6" id="KW-0812">Transmembrane</keyword>
<feature type="region of interest" description="Disordered" evidence="5">
    <location>
        <begin position="368"/>
        <end position="395"/>
    </location>
</feature>
<evidence type="ECO:0000256" key="3">
    <source>
        <dbReference type="ARBA" id="ARBA00022989"/>
    </source>
</evidence>
<evidence type="ECO:0000259" key="7">
    <source>
        <dbReference type="Pfam" id="PF03151"/>
    </source>
</evidence>
<evidence type="ECO:0000256" key="2">
    <source>
        <dbReference type="ARBA" id="ARBA00022692"/>
    </source>
</evidence>
<dbReference type="InterPro" id="IPR004853">
    <property type="entry name" value="Sugar_P_trans_dom"/>
</dbReference>
<dbReference type="PANTHER" id="PTHR11132">
    <property type="entry name" value="SOLUTE CARRIER FAMILY 35"/>
    <property type="match status" value="1"/>
</dbReference>
<evidence type="ECO:0000256" key="6">
    <source>
        <dbReference type="SAM" id="Phobius"/>
    </source>
</evidence>
<feature type="transmembrane region" description="Helical" evidence="6">
    <location>
        <begin position="253"/>
        <end position="272"/>
    </location>
</feature>
<evidence type="ECO:0000256" key="1">
    <source>
        <dbReference type="ARBA" id="ARBA00004141"/>
    </source>
</evidence>
<feature type="domain" description="Sugar phosphate transporter" evidence="7">
    <location>
        <begin position="33"/>
        <end position="326"/>
    </location>
</feature>
<protein>
    <submittedName>
        <fullName evidence="8">Putative triose-phosphate transporter family</fullName>
    </submittedName>
</protein>
<dbReference type="AlphaFoldDB" id="A0A023F9R1"/>
<proteinExistence type="evidence at transcript level"/>
<dbReference type="GO" id="GO:0016020">
    <property type="term" value="C:membrane"/>
    <property type="evidence" value="ECO:0007669"/>
    <property type="project" value="UniProtKB-SubCell"/>
</dbReference>
<dbReference type="InterPro" id="IPR050186">
    <property type="entry name" value="TPT_transporter"/>
</dbReference>
<keyword evidence="4 6" id="KW-0472">Membrane</keyword>
<keyword evidence="3 6" id="KW-1133">Transmembrane helix</keyword>